<evidence type="ECO:0000256" key="4">
    <source>
        <dbReference type="ARBA" id="ARBA00022525"/>
    </source>
</evidence>
<dbReference type="AlphaFoldDB" id="A0A1S4ARL2"/>
<dbReference type="Pfam" id="PF00190">
    <property type="entry name" value="Cupin_1"/>
    <property type="match status" value="1"/>
</dbReference>
<gene>
    <name evidence="11" type="primary">LOC107800533</name>
</gene>
<dbReference type="PANTHER" id="PTHR31238">
    <property type="entry name" value="GERMIN-LIKE PROTEIN SUBFAMILY 3 MEMBER 3"/>
    <property type="match status" value="1"/>
</dbReference>
<evidence type="ECO:0000256" key="8">
    <source>
        <dbReference type="RuleBase" id="RU366015"/>
    </source>
</evidence>
<dbReference type="InterPro" id="IPR001929">
    <property type="entry name" value="Germin"/>
</dbReference>
<evidence type="ECO:0000256" key="6">
    <source>
        <dbReference type="ARBA" id="ARBA00023211"/>
    </source>
</evidence>
<comment type="similarity">
    <text evidence="2 8">Belongs to the germin family.</text>
</comment>
<evidence type="ECO:0000313" key="11">
    <source>
        <dbReference type="RefSeq" id="XP_016479210.1"/>
    </source>
</evidence>
<name>A0A1S4ARL2_TOBAC</name>
<dbReference type="GO" id="GO:0048046">
    <property type="term" value="C:apoplast"/>
    <property type="evidence" value="ECO:0007669"/>
    <property type="project" value="UniProtKB-SubCell"/>
</dbReference>
<dbReference type="InterPro" id="IPR014710">
    <property type="entry name" value="RmlC-like_jellyroll"/>
</dbReference>
<dbReference type="PaxDb" id="4097-A0A1S4ARL2"/>
<feature type="domain" description="Cupin type-1" evidence="9">
    <location>
        <begin position="63"/>
        <end position="121"/>
    </location>
</feature>
<evidence type="ECO:0000256" key="2">
    <source>
        <dbReference type="ARBA" id="ARBA00007456"/>
    </source>
</evidence>
<feature type="binding site" evidence="7">
    <location>
        <position position="68"/>
    </location>
    <ligand>
        <name>Mn(2+)</name>
        <dbReference type="ChEBI" id="CHEBI:29035"/>
    </ligand>
</feature>
<evidence type="ECO:0000259" key="10">
    <source>
        <dbReference type="Pfam" id="PF24626"/>
    </source>
</evidence>
<dbReference type="SUPFAM" id="SSF51182">
    <property type="entry name" value="RmlC-like cupins"/>
    <property type="match status" value="1"/>
</dbReference>
<keyword evidence="3 8" id="KW-0052">Apoplast</keyword>
<dbReference type="RefSeq" id="XP_016479210.1">
    <property type="nucleotide sequence ID" value="XM_016623724.1"/>
</dbReference>
<keyword evidence="5 7" id="KW-0479">Metal-binding</keyword>
<evidence type="ECO:0000256" key="1">
    <source>
        <dbReference type="ARBA" id="ARBA00004271"/>
    </source>
</evidence>
<keyword evidence="6 7" id="KW-0464">Manganese</keyword>
<comment type="subcellular location">
    <subcellularLocation>
        <location evidence="1 8">Secreted</location>
        <location evidence="1 8">Extracellular space</location>
        <location evidence="1 8">Apoplast</location>
    </subcellularLocation>
</comment>
<dbReference type="InterPro" id="IPR011051">
    <property type="entry name" value="RmlC_Cupin_sf"/>
</dbReference>
<dbReference type="InterPro" id="IPR056924">
    <property type="entry name" value="SH3_Tf2-1"/>
</dbReference>
<protein>
    <recommendedName>
        <fullName evidence="8">Germin-like protein</fullName>
    </recommendedName>
</protein>
<dbReference type="Pfam" id="PF24626">
    <property type="entry name" value="SH3_Tf2-1"/>
    <property type="match status" value="1"/>
</dbReference>
<dbReference type="PRINTS" id="PR00325">
    <property type="entry name" value="GERMIN"/>
</dbReference>
<dbReference type="Gene3D" id="2.60.120.10">
    <property type="entry name" value="Jelly Rolls"/>
    <property type="match status" value="1"/>
</dbReference>
<keyword evidence="4 8" id="KW-0964">Secreted</keyword>
<dbReference type="KEGG" id="nta:107800533"/>
<dbReference type="GO" id="GO:0030145">
    <property type="term" value="F:manganese ion binding"/>
    <property type="evidence" value="ECO:0007669"/>
    <property type="project" value="UniProtKB-UniRule"/>
</dbReference>
<evidence type="ECO:0000259" key="9">
    <source>
        <dbReference type="Pfam" id="PF00190"/>
    </source>
</evidence>
<organism evidence="11">
    <name type="scientific">Nicotiana tabacum</name>
    <name type="common">Common tobacco</name>
    <dbReference type="NCBI Taxonomy" id="4097"/>
    <lineage>
        <taxon>Eukaryota</taxon>
        <taxon>Viridiplantae</taxon>
        <taxon>Streptophyta</taxon>
        <taxon>Embryophyta</taxon>
        <taxon>Tracheophyta</taxon>
        <taxon>Spermatophyta</taxon>
        <taxon>Magnoliopsida</taxon>
        <taxon>eudicotyledons</taxon>
        <taxon>Gunneridae</taxon>
        <taxon>Pentapetalae</taxon>
        <taxon>asterids</taxon>
        <taxon>lamiids</taxon>
        <taxon>Solanales</taxon>
        <taxon>Solanaceae</taxon>
        <taxon>Nicotianoideae</taxon>
        <taxon>Nicotianeae</taxon>
        <taxon>Nicotiana</taxon>
    </lineage>
</organism>
<evidence type="ECO:0000256" key="5">
    <source>
        <dbReference type="ARBA" id="ARBA00022723"/>
    </source>
</evidence>
<evidence type="ECO:0000256" key="7">
    <source>
        <dbReference type="PIRSR" id="PIRSR601929-2"/>
    </source>
</evidence>
<evidence type="ECO:0000256" key="3">
    <source>
        <dbReference type="ARBA" id="ARBA00022523"/>
    </source>
</evidence>
<accession>A0A1S4ARL2</accession>
<proteinExistence type="inferred from homology"/>
<reference evidence="11" key="1">
    <citation type="submission" date="2025-08" db="UniProtKB">
        <authorList>
            <consortium name="RefSeq"/>
        </authorList>
    </citation>
    <scope>IDENTIFICATION</scope>
</reference>
<sequence length="130" mass="14876">MSVAIRRNLKLAVKFYGPFEIIRRIGQVAYELQLPAELCLIKPVAERYTLLQNLEFWRCVCDPQGLIHFKYSMGSKNATFLTSLNSQNLGVIMIPNTIFASDPSILDDVLAKGFQLDKKVIKQLRKILQF</sequence>
<feature type="domain" description="Tf2-1-like SH3-like" evidence="10">
    <location>
        <begin position="4"/>
        <end position="44"/>
    </location>
</feature>
<dbReference type="InterPro" id="IPR006045">
    <property type="entry name" value="Cupin_1"/>
</dbReference>
<dbReference type="SMR" id="A0A1S4ARL2"/>
<dbReference type="STRING" id="4097.A0A1S4ARL2"/>